<dbReference type="Proteomes" id="UP000176854">
    <property type="component" value="Unassembled WGS sequence"/>
</dbReference>
<sequence>MEVKGMLGQLESEKPWGQDWPRHLLGTVAGSFVTFYQYLYLYRIKPETTVAEQRWITEYADRIRRHLDSFRDEYLGNPQYPGLQDELMILSQRHMWKLNELCDSQHVDRGIIYVSNNCGEIYEKLGDEGLREYVFWVVAWGAEGLADLKYQAAFR</sequence>
<evidence type="ECO:0000313" key="3">
    <source>
        <dbReference type="Proteomes" id="UP000176854"/>
    </source>
</evidence>
<reference evidence="2 3" key="1">
    <citation type="journal article" date="2016" name="Nat. Commun.">
        <title>Thousands of microbial genomes shed light on interconnected biogeochemical processes in an aquifer system.</title>
        <authorList>
            <person name="Anantharaman K."/>
            <person name="Brown C.T."/>
            <person name="Hug L.A."/>
            <person name="Sharon I."/>
            <person name="Castelle C.J."/>
            <person name="Probst A.J."/>
            <person name="Thomas B.C."/>
            <person name="Singh A."/>
            <person name="Wilkins M.J."/>
            <person name="Karaoz U."/>
            <person name="Brodie E.L."/>
            <person name="Williams K.H."/>
            <person name="Hubbard S.S."/>
            <person name="Banfield J.F."/>
        </authorList>
    </citation>
    <scope>NUCLEOTIDE SEQUENCE [LARGE SCALE GENOMIC DNA]</scope>
</reference>
<accession>A0A1F5Z8V1</accession>
<evidence type="ECO:0000313" key="2">
    <source>
        <dbReference type="EMBL" id="OGG08899.1"/>
    </source>
</evidence>
<proteinExistence type="predicted"/>
<protein>
    <submittedName>
        <fullName evidence="2">Uncharacterized protein</fullName>
    </submittedName>
</protein>
<keyword evidence="1" id="KW-0812">Transmembrane</keyword>
<organism evidence="2 3">
    <name type="scientific">Candidatus Gottesmanbacteria bacterium RBG_16_43_7</name>
    <dbReference type="NCBI Taxonomy" id="1798373"/>
    <lineage>
        <taxon>Bacteria</taxon>
        <taxon>Candidatus Gottesmaniibacteriota</taxon>
    </lineage>
</organism>
<gene>
    <name evidence="2" type="ORF">A2154_03865</name>
</gene>
<comment type="caution">
    <text evidence="2">The sequence shown here is derived from an EMBL/GenBank/DDBJ whole genome shotgun (WGS) entry which is preliminary data.</text>
</comment>
<keyword evidence="1" id="KW-0472">Membrane</keyword>
<dbReference type="AlphaFoldDB" id="A0A1F5Z8V1"/>
<dbReference type="EMBL" id="MFJC01000040">
    <property type="protein sequence ID" value="OGG08899.1"/>
    <property type="molecule type" value="Genomic_DNA"/>
</dbReference>
<evidence type="ECO:0000256" key="1">
    <source>
        <dbReference type="SAM" id="Phobius"/>
    </source>
</evidence>
<dbReference type="STRING" id="1798373.A2154_03865"/>
<feature type="transmembrane region" description="Helical" evidence="1">
    <location>
        <begin position="20"/>
        <end position="39"/>
    </location>
</feature>
<keyword evidence="1" id="KW-1133">Transmembrane helix</keyword>
<name>A0A1F5Z8V1_9BACT</name>